<keyword evidence="2" id="KW-0732">Signal</keyword>
<reference evidence="4 5" key="1">
    <citation type="submission" date="2017-09" db="EMBL/GenBank/DDBJ databases">
        <title>Depth-based differentiation of microbial function through sediment-hosted aquifers and enrichment of novel symbionts in the deep terrestrial subsurface.</title>
        <authorList>
            <person name="Probst A.J."/>
            <person name="Ladd B."/>
            <person name="Jarett J.K."/>
            <person name="Geller-Mcgrath D.E."/>
            <person name="Sieber C.M."/>
            <person name="Emerson J.B."/>
            <person name="Anantharaman K."/>
            <person name="Thomas B.C."/>
            <person name="Malmstrom R."/>
            <person name="Stieglmeier M."/>
            <person name="Klingl A."/>
            <person name="Woyke T."/>
            <person name="Ryan C.M."/>
            <person name="Banfield J.F."/>
        </authorList>
    </citation>
    <scope>NUCLEOTIDE SEQUENCE [LARGE SCALE GENOMIC DNA]</scope>
    <source>
        <strain evidence="4">CG17_big_fil_post_rev_8_21_14_2_50_48_46</strain>
    </source>
</reference>
<evidence type="ECO:0000256" key="1">
    <source>
        <dbReference type="PROSITE-ProRule" id="PRU00339"/>
    </source>
</evidence>
<dbReference type="Proteomes" id="UP000231019">
    <property type="component" value="Unassembled WGS sequence"/>
</dbReference>
<feature type="repeat" description="TPR" evidence="1">
    <location>
        <begin position="64"/>
        <end position="97"/>
    </location>
</feature>
<feature type="repeat" description="TPR" evidence="1">
    <location>
        <begin position="300"/>
        <end position="333"/>
    </location>
</feature>
<dbReference type="PANTHER" id="PTHR44366:SF1">
    <property type="entry name" value="UDP-N-ACETYLGLUCOSAMINE--PEPTIDE N-ACETYLGLUCOSAMINYLTRANSFERASE 110 KDA SUBUNIT"/>
    <property type="match status" value="1"/>
</dbReference>
<evidence type="ECO:0000313" key="4">
    <source>
        <dbReference type="EMBL" id="PIW13997.1"/>
    </source>
</evidence>
<comment type="caution">
    <text evidence="4">The sequence shown here is derived from an EMBL/GenBank/DDBJ whole genome shotgun (WGS) entry which is preliminary data.</text>
</comment>
<evidence type="ECO:0000256" key="2">
    <source>
        <dbReference type="SAM" id="SignalP"/>
    </source>
</evidence>
<organism evidence="4 5">
    <name type="scientific">bacterium (Candidatus Blackallbacteria) CG17_big_fil_post_rev_8_21_14_2_50_48_46</name>
    <dbReference type="NCBI Taxonomy" id="2014261"/>
    <lineage>
        <taxon>Bacteria</taxon>
        <taxon>Candidatus Blackallbacteria</taxon>
    </lineage>
</organism>
<dbReference type="Pfam" id="PF13432">
    <property type="entry name" value="TPR_16"/>
    <property type="match status" value="1"/>
</dbReference>
<gene>
    <name evidence="4" type="ORF">COW36_23440</name>
</gene>
<dbReference type="Pfam" id="PF23914">
    <property type="entry name" value="TPR_CcmH_CycH"/>
    <property type="match status" value="1"/>
</dbReference>
<dbReference type="SMART" id="SM00028">
    <property type="entry name" value="TPR"/>
    <property type="match status" value="13"/>
</dbReference>
<dbReference type="GO" id="GO:0006493">
    <property type="term" value="P:protein O-linked glycosylation"/>
    <property type="evidence" value="ECO:0007669"/>
    <property type="project" value="InterPro"/>
</dbReference>
<evidence type="ECO:0000259" key="3">
    <source>
        <dbReference type="Pfam" id="PF23914"/>
    </source>
</evidence>
<feature type="repeat" description="TPR" evidence="1">
    <location>
        <begin position="368"/>
        <end position="401"/>
    </location>
</feature>
<dbReference type="AlphaFoldDB" id="A0A2M7FXI6"/>
<dbReference type="Pfam" id="PF14559">
    <property type="entry name" value="TPR_19"/>
    <property type="match status" value="1"/>
</dbReference>
<feature type="domain" description="Cytochrome c-type biogenesis protein H TPR" evidence="3">
    <location>
        <begin position="364"/>
        <end position="467"/>
    </location>
</feature>
<feature type="repeat" description="TPR" evidence="1">
    <location>
        <begin position="334"/>
        <end position="367"/>
    </location>
</feature>
<name>A0A2M7FXI6_9BACT</name>
<dbReference type="Pfam" id="PF13181">
    <property type="entry name" value="TPR_8"/>
    <property type="match status" value="1"/>
</dbReference>
<feature type="repeat" description="TPR" evidence="1">
    <location>
        <begin position="439"/>
        <end position="472"/>
    </location>
</feature>
<dbReference type="PROSITE" id="PS50293">
    <property type="entry name" value="TPR_REGION"/>
    <property type="match status" value="1"/>
</dbReference>
<dbReference type="SUPFAM" id="SSF48452">
    <property type="entry name" value="TPR-like"/>
    <property type="match status" value="3"/>
</dbReference>
<dbReference type="Pfam" id="PF00515">
    <property type="entry name" value="TPR_1"/>
    <property type="match status" value="1"/>
</dbReference>
<dbReference type="InterPro" id="IPR011990">
    <property type="entry name" value="TPR-like_helical_dom_sf"/>
</dbReference>
<feature type="repeat" description="TPR" evidence="1">
    <location>
        <begin position="98"/>
        <end position="131"/>
    </location>
</feature>
<feature type="chain" id="PRO_5014934900" description="Cytochrome c-type biogenesis protein H TPR domain-containing protein" evidence="2">
    <location>
        <begin position="28"/>
        <end position="529"/>
    </location>
</feature>
<accession>A0A2M7FXI6</accession>
<dbReference type="GO" id="GO:0097363">
    <property type="term" value="F:protein O-acetylglucosaminyltransferase activity"/>
    <property type="evidence" value="ECO:0007669"/>
    <property type="project" value="TreeGrafter"/>
</dbReference>
<feature type="repeat" description="TPR" evidence="1">
    <location>
        <begin position="232"/>
        <end position="265"/>
    </location>
</feature>
<feature type="repeat" description="TPR" evidence="1">
    <location>
        <begin position="473"/>
        <end position="506"/>
    </location>
</feature>
<dbReference type="PANTHER" id="PTHR44366">
    <property type="entry name" value="UDP-N-ACETYLGLUCOSAMINE--PEPTIDE N-ACETYLGLUCOSAMINYLTRANSFERASE 110 KDA SUBUNIT"/>
    <property type="match status" value="1"/>
</dbReference>
<feature type="repeat" description="TPR" evidence="1">
    <location>
        <begin position="198"/>
        <end position="231"/>
    </location>
</feature>
<feature type="signal peptide" evidence="2">
    <location>
        <begin position="1"/>
        <end position="27"/>
    </location>
</feature>
<dbReference type="InterPro" id="IPR019734">
    <property type="entry name" value="TPR_rpt"/>
</dbReference>
<feature type="repeat" description="TPR" evidence="1">
    <location>
        <begin position="132"/>
        <end position="165"/>
    </location>
</feature>
<protein>
    <recommendedName>
        <fullName evidence="3">Cytochrome c-type biogenesis protein H TPR domain-containing protein</fullName>
    </recommendedName>
</protein>
<dbReference type="PROSITE" id="PS50005">
    <property type="entry name" value="TPR"/>
    <property type="match status" value="10"/>
</dbReference>
<sequence>MGTQRRSRPLIKTYFLLTFLITPALFAADSRDLEQKAYQAYTRRNYPEAIRHYQALQKLRPMDAEIWYNLGVVYHYNKQPQQAITAYRQAIELKTDYFDAYNNLGVVYIETKSWDRAIEVYRFIVRQRTEDPDVWFNLGVCYAQSNMPEKAMDAFRKVLALQPGHPGAQQQLKQLEKKYPRLSPANLEKQDSAHSTEALRLYETGNQFKAQKKWKEAIQAYQKSVQYDPRLSEAHYQLGWIFNQTGNHHAALAALVQAVALVPTHVSAHHQMAISYERLGQHGKALEILNNLLMIRSDYAPALYDLGRLYEESNQPEQAIRVFEQLGKQDKSYSDTLYHLGKLHLQQNNPDLAEAYFHESTRLKPNLVTAWIQLGKMAWQTGQTEKAQEYFNQALKYSPQNPELHYTLASMYFQSSGSESQTRSMTYLNQALNINPTYTDALALRGVLHYNAQRYPQAIQDFQNALRQDSQRADLQRNLGLAQVKTGQAQAAIQAFESYLKLEPNATDRVTIQKLVQELKLVLQKKSSR</sequence>
<keyword evidence="1" id="KW-0802">TPR repeat</keyword>
<dbReference type="InterPro" id="IPR056413">
    <property type="entry name" value="TPR_CcmH_CycH"/>
</dbReference>
<dbReference type="Gene3D" id="1.25.40.10">
    <property type="entry name" value="Tetratricopeptide repeat domain"/>
    <property type="match status" value="4"/>
</dbReference>
<proteinExistence type="predicted"/>
<dbReference type="Pfam" id="PF13414">
    <property type="entry name" value="TPR_11"/>
    <property type="match status" value="1"/>
</dbReference>
<dbReference type="InterPro" id="IPR037919">
    <property type="entry name" value="OGT"/>
</dbReference>
<dbReference type="EMBL" id="PFFQ01000065">
    <property type="protein sequence ID" value="PIW13997.1"/>
    <property type="molecule type" value="Genomic_DNA"/>
</dbReference>
<evidence type="ECO:0000313" key="5">
    <source>
        <dbReference type="Proteomes" id="UP000231019"/>
    </source>
</evidence>